<dbReference type="Gene3D" id="1.20.58.380">
    <property type="entry name" value="Flagellar protein flit"/>
    <property type="match status" value="1"/>
</dbReference>
<dbReference type="InterPro" id="IPR008622">
    <property type="entry name" value="FliT"/>
</dbReference>
<accession>A0A2G8T631</accession>
<evidence type="ECO:0000256" key="5">
    <source>
        <dbReference type="ARBA" id="ARBA00093797"/>
    </source>
</evidence>
<dbReference type="RefSeq" id="WP_099914562.1">
    <property type="nucleotide sequence ID" value="NZ_BMHS01000004.1"/>
</dbReference>
<dbReference type="Pfam" id="PF05400">
    <property type="entry name" value="FliT"/>
    <property type="match status" value="1"/>
</dbReference>
<proteinExistence type="predicted"/>
<evidence type="ECO:0000256" key="3">
    <source>
        <dbReference type="ARBA" id="ARBA00022795"/>
    </source>
</evidence>
<evidence type="ECO:0000313" key="6">
    <source>
        <dbReference type="EMBL" id="PIL41118.1"/>
    </source>
</evidence>
<evidence type="ECO:0000256" key="4">
    <source>
        <dbReference type="ARBA" id="ARBA00023186"/>
    </source>
</evidence>
<comment type="caution">
    <text evidence="6">The sequence shown here is derived from an EMBL/GenBank/DDBJ whole genome shotgun (WGS) entry which is preliminary data.</text>
</comment>
<evidence type="ECO:0000256" key="2">
    <source>
        <dbReference type="ARBA" id="ARBA00022490"/>
    </source>
</evidence>
<gene>
    <name evidence="6" type="ORF">CR103_03145</name>
</gene>
<dbReference type="Proteomes" id="UP000228593">
    <property type="component" value="Unassembled WGS sequence"/>
</dbReference>
<keyword evidence="3" id="KW-1005">Bacterial flagellum biogenesis</keyword>
<keyword evidence="7" id="KW-1185">Reference proteome</keyword>
<keyword evidence="6" id="KW-0969">Cilium</keyword>
<name>A0A2G8T631_9BURK</name>
<reference evidence="6 7" key="1">
    <citation type="submission" date="2017-10" db="EMBL/GenBank/DDBJ databases">
        <title>Massilia psychrophilum sp. nov., a novel purple-pigmented bacterium isolated from Tianshan glacier, Xinjiang Municipality, China.</title>
        <authorList>
            <person name="Wang H."/>
        </authorList>
    </citation>
    <scope>NUCLEOTIDE SEQUENCE [LARGE SCALE GENOMIC DNA]</scope>
    <source>
        <strain evidence="6 7">JCM 30813</strain>
    </source>
</reference>
<dbReference type="EMBL" id="PDOB01000003">
    <property type="protein sequence ID" value="PIL41118.1"/>
    <property type="molecule type" value="Genomic_DNA"/>
</dbReference>
<keyword evidence="2" id="KW-0963">Cytoplasm</keyword>
<evidence type="ECO:0000256" key="1">
    <source>
        <dbReference type="ARBA" id="ARBA00004514"/>
    </source>
</evidence>
<evidence type="ECO:0000313" key="7">
    <source>
        <dbReference type="Proteomes" id="UP000228593"/>
    </source>
</evidence>
<comment type="subcellular location">
    <subcellularLocation>
        <location evidence="1">Cytoplasm</location>
        <location evidence="1">Cytosol</location>
    </subcellularLocation>
</comment>
<keyword evidence="4" id="KW-0143">Chaperone</keyword>
<dbReference type="OrthoDB" id="8527993at2"/>
<keyword evidence="6" id="KW-0282">Flagellum</keyword>
<organism evidence="6 7">
    <name type="scientific">Massilia psychrophila</name>
    <dbReference type="NCBI Taxonomy" id="1603353"/>
    <lineage>
        <taxon>Bacteria</taxon>
        <taxon>Pseudomonadati</taxon>
        <taxon>Pseudomonadota</taxon>
        <taxon>Betaproteobacteria</taxon>
        <taxon>Burkholderiales</taxon>
        <taxon>Oxalobacteraceae</taxon>
        <taxon>Telluria group</taxon>
        <taxon>Massilia</taxon>
    </lineage>
</organism>
<sequence length="93" mass="10056">MTSNEVLSMYENLAGLTAKMSLAAQAGDWNTLDRLENQCADQAAATLTGVPALSGAPRLRKIDLLKQIMANDRAIRDVTETWMSPVEQAIAAH</sequence>
<keyword evidence="6" id="KW-0966">Cell projection</keyword>
<protein>
    <recommendedName>
        <fullName evidence="5">Flagellar protein FliT</fullName>
    </recommendedName>
</protein>
<dbReference type="GO" id="GO:0044781">
    <property type="term" value="P:bacterial-type flagellum organization"/>
    <property type="evidence" value="ECO:0007669"/>
    <property type="project" value="UniProtKB-KW"/>
</dbReference>
<dbReference type="AlphaFoldDB" id="A0A2G8T631"/>